<dbReference type="SUPFAM" id="SSF47336">
    <property type="entry name" value="ACP-like"/>
    <property type="match status" value="1"/>
</dbReference>
<feature type="domain" description="Carrier" evidence="3">
    <location>
        <begin position="593"/>
        <end position="678"/>
    </location>
</feature>
<dbReference type="InterPro" id="IPR036291">
    <property type="entry name" value="NAD(P)-bd_dom_sf"/>
</dbReference>
<dbReference type="InterPro" id="IPR036736">
    <property type="entry name" value="ACP-like_sf"/>
</dbReference>
<keyword evidence="1" id="KW-0596">Phosphopantetheine</keyword>
<organism evidence="4 5">
    <name type="scientific">Lepraria finkii</name>
    <dbReference type="NCBI Taxonomy" id="1340010"/>
    <lineage>
        <taxon>Eukaryota</taxon>
        <taxon>Fungi</taxon>
        <taxon>Dikarya</taxon>
        <taxon>Ascomycota</taxon>
        <taxon>Pezizomycotina</taxon>
        <taxon>Lecanoromycetes</taxon>
        <taxon>OSLEUM clade</taxon>
        <taxon>Lecanoromycetidae</taxon>
        <taxon>Lecanorales</taxon>
        <taxon>Lecanorineae</taxon>
        <taxon>Stereocaulaceae</taxon>
        <taxon>Lepraria</taxon>
    </lineage>
</organism>
<dbReference type="Gene3D" id="3.40.50.720">
    <property type="entry name" value="NAD(P)-binding Rossmann-like Domain"/>
    <property type="match status" value="1"/>
</dbReference>
<dbReference type="Pfam" id="PF00501">
    <property type="entry name" value="AMP-binding"/>
    <property type="match status" value="1"/>
</dbReference>
<dbReference type="SUPFAM" id="SSF51735">
    <property type="entry name" value="NAD(P)-binding Rossmann-fold domains"/>
    <property type="match status" value="1"/>
</dbReference>
<dbReference type="PANTHER" id="PTHR43439">
    <property type="entry name" value="PHENYLACETATE-COENZYME A LIGASE"/>
    <property type="match status" value="1"/>
</dbReference>
<dbReference type="Proteomes" id="UP001590951">
    <property type="component" value="Unassembled WGS sequence"/>
</dbReference>
<dbReference type="InterPro" id="IPR020845">
    <property type="entry name" value="AMP-binding_CS"/>
</dbReference>
<dbReference type="InterPro" id="IPR020806">
    <property type="entry name" value="PKS_PP-bd"/>
</dbReference>
<dbReference type="InterPro" id="IPR000873">
    <property type="entry name" value="AMP-dep_synth/lig_dom"/>
</dbReference>
<dbReference type="PROSITE" id="PS50075">
    <property type="entry name" value="CARRIER"/>
    <property type="match status" value="1"/>
</dbReference>
<evidence type="ECO:0000313" key="5">
    <source>
        <dbReference type="Proteomes" id="UP001590951"/>
    </source>
</evidence>
<dbReference type="Gene3D" id="3.40.50.12780">
    <property type="entry name" value="N-terminal domain of ligase-like"/>
    <property type="match status" value="1"/>
</dbReference>
<proteinExistence type="predicted"/>
<dbReference type="Pfam" id="PF00550">
    <property type="entry name" value="PP-binding"/>
    <property type="match status" value="1"/>
</dbReference>
<comment type="caution">
    <text evidence="4">The sequence shown here is derived from an EMBL/GenBank/DDBJ whole genome shotgun (WGS) entry which is preliminary data.</text>
</comment>
<dbReference type="PANTHER" id="PTHR43439:SF2">
    <property type="entry name" value="ENZYME, PUTATIVE (JCVI)-RELATED"/>
    <property type="match status" value="1"/>
</dbReference>
<dbReference type="PROSITE" id="PS00455">
    <property type="entry name" value="AMP_BINDING"/>
    <property type="match status" value="1"/>
</dbReference>
<accession>A0ABR4B365</accession>
<dbReference type="InterPro" id="IPR042099">
    <property type="entry name" value="ANL_N_sf"/>
</dbReference>
<dbReference type="Gene3D" id="1.10.1200.10">
    <property type="entry name" value="ACP-like"/>
    <property type="match status" value="1"/>
</dbReference>
<dbReference type="SMART" id="SM00823">
    <property type="entry name" value="PKS_PP"/>
    <property type="match status" value="1"/>
</dbReference>
<dbReference type="InterPro" id="IPR045851">
    <property type="entry name" value="AMP-bd_C_sf"/>
</dbReference>
<dbReference type="SUPFAM" id="SSF56801">
    <property type="entry name" value="Acetyl-CoA synthetase-like"/>
    <property type="match status" value="1"/>
</dbReference>
<dbReference type="Pfam" id="PF23562">
    <property type="entry name" value="AMP-binding_C_3"/>
    <property type="match status" value="1"/>
</dbReference>
<protein>
    <recommendedName>
        <fullName evidence="3">Carrier domain-containing protein</fullName>
    </recommendedName>
</protein>
<sequence length="1083" mass="120678">MGSTDLGVFQRASFNLLPSSESINSEEDKHSICCISDLVYFNAVNNPHHVFCLQSWQVSNDSASRFKYSYITYSQLARAVERCCDWILSNAPGTFEARLAPDGSIYKSAPVALFMESDVGLFIYMLSLLTLNIPCLLLSIRLSPNAVRHLVNETSAASIITTSRMSSSARNIQSDCENGKTSSAALVTAAPFQEFIDPEFPSSQLLQRVSRSQQLVRESDRNVFILHSSGTTGLPKAIPLAHRYLLGYAACHSFPPNEDEYSRGTNLSTLPLYHGFGTLAPCLALAVGKTVCFPPSSTIPTASLVISFLKDQKISSLMTVPNIMEETTHLKEFPAVSEHLASLDFVAVGGGGMKPAVAKIIHESGVKLLNHFGAKELGALAPIFRPGEDYDYRYLRLRTDLGLRLKFLDGDPNSGSGEPRPCKLSGHPFAWDSEFELQDILENNPLRPTSEVRILGRNDDVVVLATGEKVMPNVLEQTVEAHPDVKTAVVIGQGQFEIGLLIEPAFECSDTAEFIENIWAHINSANIRMDRHARVSTKAAVLIKSATKEIPRTDKGSVRRREVYEAFQEEIRILYERLDLQTEHTPATKLDFSDLRRGIRNVVQTCLPEHVQQTDFGDNDDLINLGLDSLQATRLRRQLRASLHFSRQDGHSFVDLPLDLVYSNPSITQLVAALENPEAQQDTVSQKEQRMKNIVEKYTTGSYDVLPKKDDVVVLLTGATGSLGAHVLQVLSETTFVKRIVCLSRPPSSSVQSTSRETLRSRQRENLEKMGLVISEPGWSKIDHLCWNTGAELLGLRRSEYDELVTTITHIFHGAWPMDFKRSLSSFEPQIKAASDIVRLGRDIHHARPHFKPRIVLASSIAVVGRHKSTIVPEQVPPKPSTPLPMGYAEAKWVCEKLFENAFICLKEEIDPMITRIGQLSGSQHTGFWTTQEHMAALIKASQAIGAMPDLVGNLSWLPVDRAARFITELLLRPKPPQLVFHVENPIRQPLPDALTFIERKLGILSSNRLPFNDWLKQVRNEEAITPLSEFLEEYFWHMSGGGVILDTCNSRVVSPSLRSSGAVDKETMNLYVDYWRSINYLT</sequence>
<evidence type="ECO:0000259" key="3">
    <source>
        <dbReference type="PROSITE" id="PS50075"/>
    </source>
</evidence>
<evidence type="ECO:0000313" key="4">
    <source>
        <dbReference type="EMBL" id="KAL2052332.1"/>
    </source>
</evidence>
<keyword evidence="2" id="KW-0597">Phosphoprotein</keyword>
<name>A0ABR4B365_9LECA</name>
<evidence type="ECO:0000256" key="1">
    <source>
        <dbReference type="ARBA" id="ARBA00022450"/>
    </source>
</evidence>
<evidence type="ECO:0000256" key="2">
    <source>
        <dbReference type="ARBA" id="ARBA00022553"/>
    </source>
</evidence>
<dbReference type="InterPro" id="IPR013120">
    <property type="entry name" value="FAR_NAD-bd"/>
</dbReference>
<dbReference type="Gene3D" id="3.30.300.30">
    <property type="match status" value="1"/>
</dbReference>
<dbReference type="InterPro" id="IPR051414">
    <property type="entry name" value="Adenylate-forming_Reductase"/>
</dbReference>
<reference evidence="4 5" key="1">
    <citation type="submission" date="2024-09" db="EMBL/GenBank/DDBJ databases">
        <title>Rethinking Asexuality: The Enigmatic Case of Functional Sexual Genes in Lepraria (Stereocaulaceae).</title>
        <authorList>
            <person name="Doellman M."/>
            <person name="Sun Y."/>
            <person name="Barcenas-Pena A."/>
            <person name="Lumbsch H.T."/>
            <person name="Grewe F."/>
        </authorList>
    </citation>
    <scope>NUCLEOTIDE SEQUENCE [LARGE SCALE GENOMIC DNA]</scope>
    <source>
        <strain evidence="4 5">Grewe 0041</strain>
    </source>
</reference>
<gene>
    <name evidence="4" type="ORF">ABVK25_007491</name>
</gene>
<dbReference type="InterPro" id="IPR009081">
    <property type="entry name" value="PP-bd_ACP"/>
</dbReference>
<dbReference type="EMBL" id="JBHFEH010000028">
    <property type="protein sequence ID" value="KAL2052332.1"/>
    <property type="molecule type" value="Genomic_DNA"/>
</dbReference>
<dbReference type="Pfam" id="PF07993">
    <property type="entry name" value="NAD_binding_4"/>
    <property type="match status" value="1"/>
</dbReference>
<keyword evidence="5" id="KW-1185">Reference proteome</keyword>